<proteinExistence type="predicted"/>
<comment type="caution">
    <text evidence="2">The sequence shown here is derived from an EMBL/GenBank/DDBJ whole genome shotgun (WGS) entry which is preliminary data.</text>
</comment>
<feature type="transmembrane region" description="Helical" evidence="1">
    <location>
        <begin position="12"/>
        <end position="29"/>
    </location>
</feature>
<keyword evidence="3" id="KW-1185">Reference proteome</keyword>
<dbReference type="AlphaFoldDB" id="A0A4R9A019"/>
<keyword evidence="1" id="KW-0812">Transmembrane</keyword>
<dbReference type="RefSeq" id="WP_134519626.1">
    <property type="nucleotide sequence ID" value="NZ_SOHE01000048.1"/>
</dbReference>
<keyword evidence="1" id="KW-0472">Membrane</keyword>
<accession>A0A4R9A019</accession>
<evidence type="ECO:0000256" key="1">
    <source>
        <dbReference type="SAM" id="Phobius"/>
    </source>
</evidence>
<feature type="transmembrane region" description="Helical" evidence="1">
    <location>
        <begin position="110"/>
        <end position="130"/>
    </location>
</feature>
<evidence type="ECO:0000313" key="3">
    <source>
        <dbReference type="Proteomes" id="UP000297447"/>
    </source>
</evidence>
<feature type="transmembrane region" description="Helical" evidence="1">
    <location>
        <begin position="35"/>
        <end position="53"/>
    </location>
</feature>
<protein>
    <recommendedName>
        <fullName evidence="4">DUF2178 domain-containing protein</fullName>
    </recommendedName>
</protein>
<evidence type="ECO:0008006" key="4">
    <source>
        <dbReference type="Google" id="ProtNLM"/>
    </source>
</evidence>
<gene>
    <name evidence="2" type="ORF">E3T55_11045</name>
</gene>
<reference evidence="2 3" key="1">
    <citation type="submission" date="2019-03" db="EMBL/GenBank/DDBJ databases">
        <title>Genomics of glacier-inhabiting Cryobacterium strains.</title>
        <authorList>
            <person name="Liu Q."/>
            <person name="Xin Y.-H."/>
        </authorList>
    </citation>
    <scope>NUCLEOTIDE SEQUENCE [LARGE SCALE GENOMIC DNA]</scope>
    <source>
        <strain evidence="2 3">Hh14</strain>
    </source>
</reference>
<keyword evidence="1" id="KW-1133">Transmembrane helix</keyword>
<dbReference type="OrthoDB" id="5118944at2"/>
<feature type="transmembrane region" description="Helical" evidence="1">
    <location>
        <begin position="82"/>
        <end position="104"/>
    </location>
</feature>
<sequence>MQTNNRSRISTINIILVSTLCVGATIAALTQNWVGAIWLLILGLSGLGAAFYARRPNARDITRINGIEYRDERDRDLARQGFATVGAAALILSVVEVVLAIIFLPQLVGVVSAQLLMLSVIWGMANSNAVKRS</sequence>
<dbReference type="EMBL" id="SOHE01000048">
    <property type="protein sequence ID" value="TFD49607.1"/>
    <property type="molecule type" value="Genomic_DNA"/>
</dbReference>
<organism evidence="2 3">
    <name type="scientific">Cryobacterium frigoriphilum</name>
    <dbReference type="NCBI Taxonomy" id="1259150"/>
    <lineage>
        <taxon>Bacteria</taxon>
        <taxon>Bacillati</taxon>
        <taxon>Actinomycetota</taxon>
        <taxon>Actinomycetes</taxon>
        <taxon>Micrococcales</taxon>
        <taxon>Microbacteriaceae</taxon>
        <taxon>Cryobacterium</taxon>
    </lineage>
</organism>
<name>A0A4R9A019_9MICO</name>
<evidence type="ECO:0000313" key="2">
    <source>
        <dbReference type="EMBL" id="TFD49607.1"/>
    </source>
</evidence>
<dbReference type="Proteomes" id="UP000297447">
    <property type="component" value="Unassembled WGS sequence"/>
</dbReference>